<evidence type="ECO:0000256" key="1">
    <source>
        <dbReference type="SAM" id="Phobius"/>
    </source>
</evidence>
<dbReference type="PANTHER" id="PTHR36978">
    <property type="entry name" value="P-LOOP CONTAINING NUCLEOTIDE TRIPHOSPHATE HYDROLASE"/>
    <property type="match status" value="1"/>
</dbReference>
<keyword evidence="3" id="KW-1185">Reference proteome</keyword>
<dbReference type="EMBL" id="JAPCWZ010000004">
    <property type="protein sequence ID" value="KAK8867908.1"/>
    <property type="molecule type" value="Genomic_DNA"/>
</dbReference>
<reference evidence="2 3" key="1">
    <citation type="journal article" date="2024" name="IMA Fungus">
        <title>Apiospora arundinis, a panoply of carbohydrate-active enzymes and secondary metabolites.</title>
        <authorList>
            <person name="Sorensen T."/>
            <person name="Petersen C."/>
            <person name="Muurmann A.T."/>
            <person name="Christiansen J.V."/>
            <person name="Brundto M.L."/>
            <person name="Overgaard C.K."/>
            <person name="Boysen A.T."/>
            <person name="Wollenberg R.D."/>
            <person name="Larsen T.O."/>
            <person name="Sorensen J.L."/>
            <person name="Nielsen K.L."/>
            <person name="Sondergaard T.E."/>
        </authorList>
    </citation>
    <scope>NUCLEOTIDE SEQUENCE [LARGE SCALE GENOMIC DNA]</scope>
    <source>
        <strain evidence="2 3">AAU 773</strain>
    </source>
</reference>
<feature type="transmembrane region" description="Helical" evidence="1">
    <location>
        <begin position="216"/>
        <end position="239"/>
    </location>
</feature>
<keyword evidence="1" id="KW-0812">Transmembrane</keyword>
<evidence type="ECO:0000313" key="2">
    <source>
        <dbReference type="EMBL" id="KAK8867908.1"/>
    </source>
</evidence>
<organism evidence="2 3">
    <name type="scientific">Apiospora arundinis</name>
    <dbReference type="NCBI Taxonomy" id="335852"/>
    <lineage>
        <taxon>Eukaryota</taxon>
        <taxon>Fungi</taxon>
        <taxon>Dikarya</taxon>
        <taxon>Ascomycota</taxon>
        <taxon>Pezizomycotina</taxon>
        <taxon>Sordariomycetes</taxon>
        <taxon>Xylariomycetidae</taxon>
        <taxon>Amphisphaeriales</taxon>
        <taxon>Apiosporaceae</taxon>
        <taxon>Apiospora</taxon>
    </lineage>
</organism>
<dbReference type="Pfam" id="PF17784">
    <property type="entry name" value="Sulfotransfer_4"/>
    <property type="match status" value="1"/>
</dbReference>
<dbReference type="SUPFAM" id="SSF52540">
    <property type="entry name" value="P-loop containing nucleoside triphosphate hydrolases"/>
    <property type="match status" value="1"/>
</dbReference>
<dbReference type="InterPro" id="IPR027417">
    <property type="entry name" value="P-loop_NTPase"/>
</dbReference>
<dbReference type="Gene3D" id="3.40.50.300">
    <property type="entry name" value="P-loop containing nucleotide triphosphate hydrolases"/>
    <property type="match status" value="1"/>
</dbReference>
<evidence type="ECO:0008006" key="4">
    <source>
        <dbReference type="Google" id="ProtNLM"/>
    </source>
</evidence>
<dbReference type="InterPro" id="IPR040632">
    <property type="entry name" value="Sulfotransfer_4"/>
</dbReference>
<accession>A0ABR2ITS6</accession>
<name>A0ABR2ITS6_9PEZI</name>
<protein>
    <recommendedName>
        <fullName evidence="4">NAD dependent epimerase/dehydratase</fullName>
    </recommendedName>
</protein>
<keyword evidence="1" id="KW-1133">Transmembrane helix</keyword>
<dbReference type="Proteomes" id="UP001390339">
    <property type="component" value="Unassembled WGS sequence"/>
</dbReference>
<gene>
    <name evidence="2" type="ORF">PGQ11_006486</name>
</gene>
<proteinExistence type="predicted"/>
<comment type="caution">
    <text evidence="2">The sequence shown here is derived from an EMBL/GenBank/DDBJ whole genome shotgun (WGS) entry which is preliminary data.</text>
</comment>
<sequence>MSSEDSMEIIVAGLPRTGTVSLKAALEQLGFGPCHHLLEPPFQITRLRRSAAAVQTTDPHQRAKAFRELYSGYKVALDLPGTACVDELVHIYPQAKVILTKRRDASQWLDSVQGLEIDITAFWFRAVCFWVPGVISSSDMTRAWHKSYRTRLGLQQIPSLQMYEAHSEFIRKVVPRESLLEFEPSMGWEPLCKFLGKEIPKTQFPRKNDRAYLRGGLRAAVVAGVLTWLAVALFLRLLFISPLSHKIRSGLY</sequence>
<dbReference type="PANTHER" id="PTHR36978:SF4">
    <property type="entry name" value="P-LOOP CONTAINING NUCLEOSIDE TRIPHOSPHATE HYDROLASE PROTEIN"/>
    <property type="match status" value="1"/>
</dbReference>
<evidence type="ECO:0000313" key="3">
    <source>
        <dbReference type="Proteomes" id="UP001390339"/>
    </source>
</evidence>
<keyword evidence="1" id="KW-0472">Membrane</keyword>